<keyword evidence="1" id="KW-0732">Signal</keyword>
<organism evidence="2 3">
    <name type="scientific">Myroides guanonis</name>
    <dbReference type="NCBI Taxonomy" id="1150112"/>
    <lineage>
        <taxon>Bacteria</taxon>
        <taxon>Pseudomonadati</taxon>
        <taxon>Bacteroidota</taxon>
        <taxon>Flavobacteriia</taxon>
        <taxon>Flavobacteriales</taxon>
        <taxon>Flavobacteriaceae</taxon>
        <taxon>Myroides</taxon>
    </lineage>
</organism>
<sequence length="205" mass="22601">MKKSIILIALLTGLFVLNTQAQDNKKSFLDRTRFEFGVGVNFPSEPREGVEVKNYAGVGSLYCGAIYELNDLWGVRGTYAYNKFENKEDVSMGSLQHKFVAEVMFDVVGAIAKQKEQRFELYLHSGAGLSIGRSELKSGTDMMGAFQVGILPNYKISDAVRVHLDLVYVTNFKQDYGYHGGSAKFNGKSATGSYLIANIGIAVQL</sequence>
<dbReference type="AlphaFoldDB" id="A0A1I3L3C6"/>
<feature type="signal peptide" evidence="1">
    <location>
        <begin position="1"/>
        <end position="21"/>
    </location>
</feature>
<accession>A0A1I3L3C6</accession>
<dbReference type="STRING" id="1150112.SAMN04487893_101159"/>
<evidence type="ECO:0000313" key="2">
    <source>
        <dbReference type="EMBL" id="SFI79189.1"/>
    </source>
</evidence>
<dbReference type="Proteomes" id="UP000243887">
    <property type="component" value="Unassembled WGS sequence"/>
</dbReference>
<name>A0A1I3L3C6_9FLAO</name>
<keyword evidence="3" id="KW-1185">Reference proteome</keyword>
<evidence type="ECO:0000313" key="3">
    <source>
        <dbReference type="Proteomes" id="UP000243887"/>
    </source>
</evidence>
<protein>
    <recommendedName>
        <fullName evidence="4">Outer membrane protein beta-barrel domain-containing protein</fullName>
    </recommendedName>
</protein>
<dbReference type="RefSeq" id="WP_090677549.1">
    <property type="nucleotide sequence ID" value="NZ_FORU01000001.1"/>
</dbReference>
<gene>
    <name evidence="2" type="ORF">SAMN04487893_101159</name>
</gene>
<feature type="chain" id="PRO_5017361364" description="Outer membrane protein beta-barrel domain-containing protein" evidence="1">
    <location>
        <begin position="22"/>
        <end position="205"/>
    </location>
</feature>
<dbReference type="OrthoDB" id="1339830at2"/>
<evidence type="ECO:0000256" key="1">
    <source>
        <dbReference type="SAM" id="SignalP"/>
    </source>
</evidence>
<dbReference type="EMBL" id="FORU01000001">
    <property type="protein sequence ID" value="SFI79189.1"/>
    <property type="molecule type" value="Genomic_DNA"/>
</dbReference>
<reference evidence="3" key="1">
    <citation type="submission" date="2016-10" db="EMBL/GenBank/DDBJ databases">
        <authorList>
            <person name="Varghese N."/>
            <person name="Submissions S."/>
        </authorList>
    </citation>
    <scope>NUCLEOTIDE SEQUENCE [LARGE SCALE GENOMIC DNA]</scope>
    <source>
        <strain evidence="3">DSM 26542</strain>
    </source>
</reference>
<evidence type="ECO:0008006" key="4">
    <source>
        <dbReference type="Google" id="ProtNLM"/>
    </source>
</evidence>
<proteinExistence type="predicted"/>